<reference evidence="2 3" key="1">
    <citation type="submission" date="2024-01" db="EMBL/GenBank/DDBJ databases">
        <title>The genomes of 5 underutilized Papilionoideae crops provide insights into root nodulation and disease resistance.</title>
        <authorList>
            <person name="Yuan L."/>
        </authorList>
    </citation>
    <scope>NUCLEOTIDE SEQUENCE [LARGE SCALE GENOMIC DNA]</scope>
    <source>
        <strain evidence="2">LY-2023</strain>
        <tissue evidence="2">Leaf</tissue>
    </source>
</reference>
<protein>
    <submittedName>
        <fullName evidence="2">Uncharacterized protein</fullName>
    </submittedName>
</protein>
<proteinExistence type="predicted"/>
<organism evidence="2 3">
    <name type="scientific">Clitoria ternatea</name>
    <name type="common">Butterfly pea</name>
    <dbReference type="NCBI Taxonomy" id="43366"/>
    <lineage>
        <taxon>Eukaryota</taxon>
        <taxon>Viridiplantae</taxon>
        <taxon>Streptophyta</taxon>
        <taxon>Embryophyta</taxon>
        <taxon>Tracheophyta</taxon>
        <taxon>Spermatophyta</taxon>
        <taxon>Magnoliopsida</taxon>
        <taxon>eudicotyledons</taxon>
        <taxon>Gunneridae</taxon>
        <taxon>Pentapetalae</taxon>
        <taxon>rosids</taxon>
        <taxon>fabids</taxon>
        <taxon>Fabales</taxon>
        <taxon>Fabaceae</taxon>
        <taxon>Papilionoideae</taxon>
        <taxon>50 kb inversion clade</taxon>
        <taxon>NPAAA clade</taxon>
        <taxon>indigoferoid/millettioid clade</taxon>
        <taxon>Phaseoleae</taxon>
        <taxon>Clitoria</taxon>
    </lineage>
</organism>
<accession>A0AAN9I435</accession>
<comment type="caution">
    <text evidence="2">The sequence shown here is derived from an EMBL/GenBank/DDBJ whole genome shotgun (WGS) entry which is preliminary data.</text>
</comment>
<evidence type="ECO:0000313" key="3">
    <source>
        <dbReference type="Proteomes" id="UP001359559"/>
    </source>
</evidence>
<sequence length="120" mass="14215">MASMKERWMRLSWSEKKLRRSQGDVTREKNKTRRGGRNLLLNGVDEGEMVETFMVGEEALSQSRRWLRVHRCSEGFPHCKERLYRSSKGFHGRRARKEWKGSEESLEKGFMVEKLKGVRV</sequence>
<dbReference type="AlphaFoldDB" id="A0AAN9I435"/>
<feature type="region of interest" description="Disordered" evidence="1">
    <location>
        <begin position="19"/>
        <end position="38"/>
    </location>
</feature>
<feature type="compositionally biased region" description="Basic and acidic residues" evidence="1">
    <location>
        <begin position="19"/>
        <end position="29"/>
    </location>
</feature>
<dbReference type="Proteomes" id="UP001359559">
    <property type="component" value="Unassembled WGS sequence"/>
</dbReference>
<name>A0AAN9I435_CLITE</name>
<evidence type="ECO:0000313" key="2">
    <source>
        <dbReference type="EMBL" id="KAK7262900.1"/>
    </source>
</evidence>
<dbReference type="EMBL" id="JAYKXN010000008">
    <property type="protein sequence ID" value="KAK7262900.1"/>
    <property type="molecule type" value="Genomic_DNA"/>
</dbReference>
<gene>
    <name evidence="2" type="ORF">RJT34_30481</name>
</gene>
<keyword evidence="3" id="KW-1185">Reference proteome</keyword>
<evidence type="ECO:0000256" key="1">
    <source>
        <dbReference type="SAM" id="MobiDB-lite"/>
    </source>
</evidence>